<organism evidence="1 2">
    <name type="scientific">Micromonospora yangpuensis</name>
    <dbReference type="NCBI Taxonomy" id="683228"/>
    <lineage>
        <taxon>Bacteria</taxon>
        <taxon>Bacillati</taxon>
        <taxon>Actinomycetota</taxon>
        <taxon>Actinomycetes</taxon>
        <taxon>Micromonosporales</taxon>
        <taxon>Micromonosporaceae</taxon>
        <taxon>Micromonospora</taxon>
    </lineage>
</organism>
<protein>
    <submittedName>
        <fullName evidence="1">Uncharacterized protein</fullName>
    </submittedName>
</protein>
<gene>
    <name evidence="1" type="ORF">GA0070617_5679</name>
</gene>
<dbReference type="EMBL" id="FMIA01000002">
    <property type="protein sequence ID" value="SCL65157.1"/>
    <property type="molecule type" value="Genomic_DNA"/>
</dbReference>
<name>A0A1C6VG45_9ACTN</name>
<dbReference type="STRING" id="683228.GA0070617_5679"/>
<evidence type="ECO:0000313" key="2">
    <source>
        <dbReference type="Proteomes" id="UP000198937"/>
    </source>
</evidence>
<evidence type="ECO:0000313" key="1">
    <source>
        <dbReference type="EMBL" id="SCL65157.1"/>
    </source>
</evidence>
<proteinExistence type="predicted"/>
<keyword evidence="2" id="KW-1185">Reference proteome</keyword>
<dbReference type="Proteomes" id="UP000198937">
    <property type="component" value="Unassembled WGS sequence"/>
</dbReference>
<accession>A0A1C6VG45</accession>
<dbReference type="OrthoDB" id="3405914at2"/>
<dbReference type="RefSeq" id="WP_091445222.1">
    <property type="nucleotide sequence ID" value="NZ_BMMJ01000022.1"/>
</dbReference>
<dbReference type="AlphaFoldDB" id="A0A1C6VG45"/>
<sequence>MTGPFLSLAQIHNRLVLTARQVLRQHQPGPDRRCPSCRTTGCPIADAARDVLHAARELQLWRTAPDSDDPPQPL</sequence>
<reference evidence="1 2" key="1">
    <citation type="submission" date="2016-06" db="EMBL/GenBank/DDBJ databases">
        <authorList>
            <person name="Kjaerup R.B."/>
            <person name="Dalgaard T.S."/>
            <person name="Juul-Madsen H.R."/>
        </authorList>
    </citation>
    <scope>NUCLEOTIDE SEQUENCE [LARGE SCALE GENOMIC DNA]</scope>
    <source>
        <strain evidence="1 2">DSM 45577</strain>
    </source>
</reference>